<organism evidence="1 2">
    <name type="scientific">Mesorhizobium tianshanense</name>
    <dbReference type="NCBI Taxonomy" id="39844"/>
    <lineage>
        <taxon>Bacteria</taxon>
        <taxon>Pseudomonadati</taxon>
        <taxon>Pseudomonadota</taxon>
        <taxon>Alphaproteobacteria</taxon>
        <taxon>Hyphomicrobiales</taxon>
        <taxon>Phyllobacteriaceae</taxon>
        <taxon>Mesorhizobium</taxon>
    </lineage>
</organism>
<dbReference type="AlphaFoldDB" id="A0A562MZU5"/>
<keyword evidence="2" id="KW-1185">Reference proteome</keyword>
<sequence>MQRFRERKHRHRFRQMTASNPWRNDAGEILCEGALLPVPVRRGARQGNGWQRKPEAICPGYELAINWVVSQFEIRPGKRGPYKKRA</sequence>
<protein>
    <submittedName>
        <fullName evidence="1">Uncharacterized protein</fullName>
    </submittedName>
</protein>
<accession>A0A562MZU5</accession>
<gene>
    <name evidence="1" type="ORF">IQ26_06029</name>
</gene>
<dbReference type="EMBL" id="VLKT01000050">
    <property type="protein sequence ID" value="TWI25403.1"/>
    <property type="molecule type" value="Genomic_DNA"/>
</dbReference>
<evidence type="ECO:0000313" key="1">
    <source>
        <dbReference type="EMBL" id="TWI25403.1"/>
    </source>
</evidence>
<comment type="caution">
    <text evidence="1">The sequence shown here is derived from an EMBL/GenBank/DDBJ whole genome shotgun (WGS) entry which is preliminary data.</text>
</comment>
<name>A0A562MZU5_9HYPH</name>
<reference evidence="1 2" key="1">
    <citation type="journal article" date="2015" name="Stand. Genomic Sci.">
        <title>Genomic Encyclopedia of Bacterial and Archaeal Type Strains, Phase III: the genomes of soil and plant-associated and newly described type strains.</title>
        <authorList>
            <person name="Whitman W.B."/>
            <person name="Woyke T."/>
            <person name="Klenk H.P."/>
            <person name="Zhou Y."/>
            <person name="Lilburn T.G."/>
            <person name="Beck B.J."/>
            <person name="De Vos P."/>
            <person name="Vandamme P."/>
            <person name="Eisen J.A."/>
            <person name="Garrity G."/>
            <person name="Hugenholtz P."/>
            <person name="Kyrpides N.C."/>
        </authorList>
    </citation>
    <scope>NUCLEOTIDE SEQUENCE [LARGE SCALE GENOMIC DNA]</scope>
    <source>
        <strain evidence="1 2">CGMCC 1.2546</strain>
    </source>
</reference>
<dbReference type="Proteomes" id="UP000317122">
    <property type="component" value="Unassembled WGS sequence"/>
</dbReference>
<evidence type="ECO:0000313" key="2">
    <source>
        <dbReference type="Proteomes" id="UP000317122"/>
    </source>
</evidence>
<proteinExistence type="predicted"/>